<keyword evidence="1" id="KW-0812">Transmembrane</keyword>
<dbReference type="GO" id="GO:0004713">
    <property type="term" value="F:protein tyrosine kinase activity"/>
    <property type="evidence" value="ECO:0007669"/>
    <property type="project" value="TreeGrafter"/>
</dbReference>
<protein>
    <submittedName>
        <fullName evidence="2">Capsular polysaccharide transport system permease protein</fullName>
    </submittedName>
</protein>
<comment type="caution">
    <text evidence="2">The sequence shown here is derived from an EMBL/GenBank/DDBJ whole genome shotgun (WGS) entry which is preliminary data.</text>
</comment>
<keyword evidence="3" id="KW-1185">Reference proteome</keyword>
<dbReference type="AlphaFoldDB" id="A0A7W9BTI4"/>
<dbReference type="PANTHER" id="PTHR32309">
    <property type="entry name" value="TYROSINE-PROTEIN KINASE"/>
    <property type="match status" value="1"/>
</dbReference>
<dbReference type="RefSeq" id="WP_229673919.1">
    <property type="nucleotide sequence ID" value="NZ_BMJP01000003.1"/>
</dbReference>
<sequence length="362" mass="39664">MIAHRMFVLVVLLPALLVSGYYYGIASDQYESEADFVIRSSDNAGASAGGLGAMLGMAGGITSSQSEAMGVSDYLKSHEVVDILRKRLGLVERFRRPEIDVISKLHPANPSPEKLEKYYNGKVKVEFDRDTGISRLRVRSFRPEDSYAIIRSLLTLGEQQVNQLNQRTYRDAVSSARAQLAEAETGVATIQNRITGFRQTRQDIDPAGTGAAQIQMVSTMTASLSAARAQLSAMRSMISTTSPQYQAMAQRVSSLERELALQSGKLTGGNSTIASSLGSYEDLKVRQDFAAKRYEAAAANLEKAREQASRQQLYLVRIVEPNRPVKSEYPERGRIVLTVILGLLIAYGIGWLLAAGVREHVA</sequence>
<keyword evidence="1" id="KW-1133">Transmembrane helix</keyword>
<name>A0A7W9BTI4_9SPHN</name>
<organism evidence="2 3">
    <name type="scientific">Sphingomonas prati</name>
    <dbReference type="NCBI Taxonomy" id="1843237"/>
    <lineage>
        <taxon>Bacteria</taxon>
        <taxon>Pseudomonadati</taxon>
        <taxon>Pseudomonadota</taxon>
        <taxon>Alphaproteobacteria</taxon>
        <taxon>Sphingomonadales</taxon>
        <taxon>Sphingomonadaceae</taxon>
        <taxon>Sphingomonas</taxon>
    </lineage>
</organism>
<accession>A0A7W9BTI4</accession>
<feature type="transmembrane region" description="Helical" evidence="1">
    <location>
        <begin position="335"/>
        <end position="357"/>
    </location>
</feature>
<dbReference type="GO" id="GO:0005886">
    <property type="term" value="C:plasma membrane"/>
    <property type="evidence" value="ECO:0007669"/>
    <property type="project" value="TreeGrafter"/>
</dbReference>
<dbReference type="InterPro" id="IPR050445">
    <property type="entry name" value="Bact_polysacc_biosynth/exp"/>
</dbReference>
<dbReference type="Proteomes" id="UP000546701">
    <property type="component" value="Unassembled WGS sequence"/>
</dbReference>
<reference evidence="2 3" key="1">
    <citation type="submission" date="2020-08" db="EMBL/GenBank/DDBJ databases">
        <title>Genomic Encyclopedia of Type Strains, Phase IV (KMG-IV): sequencing the most valuable type-strain genomes for metagenomic binning, comparative biology and taxonomic classification.</title>
        <authorList>
            <person name="Goeker M."/>
        </authorList>
    </citation>
    <scope>NUCLEOTIDE SEQUENCE [LARGE SCALE GENOMIC DNA]</scope>
    <source>
        <strain evidence="2 3">DSM 103336</strain>
    </source>
</reference>
<keyword evidence="1" id="KW-0472">Membrane</keyword>
<evidence type="ECO:0000313" key="2">
    <source>
        <dbReference type="EMBL" id="MBB5729854.1"/>
    </source>
</evidence>
<dbReference type="PANTHER" id="PTHR32309:SF13">
    <property type="entry name" value="FERRIC ENTEROBACTIN TRANSPORT PROTEIN FEPE"/>
    <property type="match status" value="1"/>
</dbReference>
<dbReference type="EMBL" id="JACIJR010000005">
    <property type="protein sequence ID" value="MBB5729854.1"/>
    <property type="molecule type" value="Genomic_DNA"/>
</dbReference>
<evidence type="ECO:0000313" key="3">
    <source>
        <dbReference type="Proteomes" id="UP000546701"/>
    </source>
</evidence>
<evidence type="ECO:0000256" key="1">
    <source>
        <dbReference type="SAM" id="Phobius"/>
    </source>
</evidence>
<gene>
    <name evidence="2" type="ORF">FHS99_002350</name>
</gene>
<proteinExistence type="predicted"/>